<dbReference type="Pfam" id="PF18864">
    <property type="entry name" value="AbiTii"/>
    <property type="match status" value="1"/>
</dbReference>
<dbReference type="AlphaFoldDB" id="A0A844P3C0"/>
<name>A0A844P3C0_ALIFS</name>
<evidence type="ECO:0000313" key="3">
    <source>
        <dbReference type="Proteomes" id="UP000448038"/>
    </source>
</evidence>
<feature type="domain" description="AbiTii" evidence="1">
    <location>
        <begin position="11"/>
        <end position="156"/>
    </location>
</feature>
<protein>
    <recommendedName>
        <fullName evidence="1">AbiTii domain-containing protein</fullName>
    </recommendedName>
</protein>
<reference evidence="2 3" key="1">
    <citation type="submission" date="2019-11" db="EMBL/GenBank/DDBJ databases">
        <title>Using colonization assays and comparative genomics to discover symbiosis behaviors and factors in Vibrio fischeri.</title>
        <authorList>
            <person name="Bongrand C."/>
            <person name="Moriano-Gutierrez S."/>
            <person name="Arevalo P."/>
            <person name="Mcfall-Ngai M."/>
            <person name="Visick K."/>
            <person name="Polz M.F."/>
            <person name="Ruby E.G."/>
        </authorList>
    </citation>
    <scope>NUCLEOTIDE SEQUENCE [LARGE SCALE GENOMIC DNA]</scope>
    <source>
        <strain evidence="3">emors.4.1</strain>
    </source>
</reference>
<dbReference type="InterPro" id="IPR041304">
    <property type="entry name" value="AbiTii"/>
</dbReference>
<organism evidence="2 3">
    <name type="scientific">Aliivibrio fischeri</name>
    <name type="common">Vibrio fischeri</name>
    <dbReference type="NCBI Taxonomy" id="668"/>
    <lineage>
        <taxon>Bacteria</taxon>
        <taxon>Pseudomonadati</taxon>
        <taxon>Pseudomonadota</taxon>
        <taxon>Gammaproteobacteria</taxon>
        <taxon>Vibrionales</taxon>
        <taxon>Vibrionaceae</taxon>
        <taxon>Aliivibrio</taxon>
    </lineage>
</organism>
<comment type="caution">
    <text evidence="2">The sequence shown here is derived from an EMBL/GenBank/DDBJ whole genome shotgun (WGS) entry which is preliminary data.</text>
</comment>
<accession>A0A844P3C0</accession>
<dbReference type="EMBL" id="WOBN01000019">
    <property type="protein sequence ID" value="MUK49959.1"/>
    <property type="molecule type" value="Genomic_DNA"/>
</dbReference>
<sequence>MNKQSIIDNLNHRPLSESLQNFLVLATKSQDQNLIKWVKFELTGYYGTEMTNDDVVPKYRDVSGYHADEFHRKLVLDREDMQFINTVPMRAGVVELEVYQENGLIMKEPDLCKIIQDNLGVKVTSFHVSASQVKNVLVNIKCELISRLSLLEEQRTTVVSASEDILEFKPNFYGIGLNLNALKRKWFPKRNG</sequence>
<evidence type="ECO:0000313" key="2">
    <source>
        <dbReference type="EMBL" id="MUK49959.1"/>
    </source>
</evidence>
<evidence type="ECO:0000259" key="1">
    <source>
        <dbReference type="Pfam" id="PF18864"/>
    </source>
</evidence>
<dbReference type="Proteomes" id="UP000448038">
    <property type="component" value="Unassembled WGS sequence"/>
</dbReference>
<gene>
    <name evidence="2" type="ORF">GNP88_12365</name>
</gene>
<dbReference type="RefSeq" id="WP_072054553.1">
    <property type="nucleotide sequence ID" value="NZ_CVOI01000002.1"/>
</dbReference>
<proteinExistence type="predicted"/>